<proteinExistence type="predicted"/>
<sequence>MADTLTVSASTFARNFGVYQDEAIAGRIVKVTSHGRIVGAFLSAAELAHFEELKRREREILTVGALPDDVVADLESAEHGAGPR</sequence>
<dbReference type="EMBL" id="FWZX01000010">
    <property type="protein sequence ID" value="SMF29856.1"/>
    <property type="molecule type" value="Genomic_DNA"/>
</dbReference>
<accession>A0A1Y6BVF3</accession>
<reference evidence="1 2" key="1">
    <citation type="submission" date="2017-04" db="EMBL/GenBank/DDBJ databases">
        <authorList>
            <person name="Afonso C.L."/>
            <person name="Miller P.J."/>
            <person name="Scott M.A."/>
            <person name="Spackman E."/>
            <person name="Goraichik I."/>
            <person name="Dimitrov K.M."/>
            <person name="Suarez D.L."/>
            <person name="Swayne D.E."/>
        </authorList>
    </citation>
    <scope>NUCLEOTIDE SEQUENCE [LARGE SCALE GENOMIC DNA]</scope>
    <source>
        <strain evidence="1 2">USBA 355</strain>
    </source>
</reference>
<dbReference type="AlphaFoldDB" id="A0A1Y6BVF3"/>
<dbReference type="STRING" id="560819.SAMN05428998_11071"/>
<name>A0A1Y6BVF3_9PROT</name>
<evidence type="ECO:0000313" key="1">
    <source>
        <dbReference type="EMBL" id="SMF29856.1"/>
    </source>
</evidence>
<evidence type="ECO:0000313" key="2">
    <source>
        <dbReference type="Proteomes" id="UP000192917"/>
    </source>
</evidence>
<dbReference type="RefSeq" id="WP_085123295.1">
    <property type="nucleotide sequence ID" value="NZ_FWZX01000010.1"/>
</dbReference>
<dbReference type="Proteomes" id="UP000192917">
    <property type="component" value="Unassembled WGS sequence"/>
</dbReference>
<keyword evidence="2" id="KW-1185">Reference proteome</keyword>
<organism evidence="1 2">
    <name type="scientific">Tistlia consotensis USBA 355</name>
    <dbReference type="NCBI Taxonomy" id="560819"/>
    <lineage>
        <taxon>Bacteria</taxon>
        <taxon>Pseudomonadati</taxon>
        <taxon>Pseudomonadota</taxon>
        <taxon>Alphaproteobacteria</taxon>
        <taxon>Rhodospirillales</taxon>
        <taxon>Rhodovibrionaceae</taxon>
        <taxon>Tistlia</taxon>
    </lineage>
</organism>
<evidence type="ECO:0008006" key="3">
    <source>
        <dbReference type="Google" id="ProtNLM"/>
    </source>
</evidence>
<protein>
    <recommendedName>
        <fullName evidence="3">Antitoxin</fullName>
    </recommendedName>
</protein>
<gene>
    <name evidence="1" type="ORF">SAMN05428998_11071</name>
</gene>